<dbReference type="OrthoDB" id="1965353at2759"/>
<accession>A0A2G5CYQ9</accession>
<name>A0A2G5CYQ9_AQUCA</name>
<reference evidence="6 7" key="1">
    <citation type="submission" date="2017-09" db="EMBL/GenBank/DDBJ databases">
        <title>WGS assembly of Aquilegia coerulea Goldsmith.</title>
        <authorList>
            <person name="Hodges S."/>
            <person name="Kramer E."/>
            <person name="Nordborg M."/>
            <person name="Tomkins J."/>
            <person name="Borevitz J."/>
            <person name="Derieg N."/>
            <person name="Yan J."/>
            <person name="Mihaltcheva S."/>
            <person name="Hayes R.D."/>
            <person name="Rokhsar D."/>
        </authorList>
    </citation>
    <scope>NUCLEOTIDE SEQUENCE [LARGE SCALE GENOMIC DNA]</scope>
    <source>
        <strain evidence="7">cv. Goldsmith</strain>
    </source>
</reference>
<evidence type="ECO:0000256" key="4">
    <source>
        <dbReference type="PROSITE-ProRule" id="PRU01343"/>
    </source>
</evidence>
<dbReference type="InterPro" id="IPR010666">
    <property type="entry name" value="Znf_GRF"/>
</dbReference>
<evidence type="ECO:0000256" key="2">
    <source>
        <dbReference type="ARBA" id="ARBA00022771"/>
    </source>
</evidence>
<keyword evidence="7" id="KW-1185">Reference proteome</keyword>
<organism evidence="6 7">
    <name type="scientific">Aquilegia coerulea</name>
    <name type="common">Rocky mountain columbine</name>
    <dbReference type="NCBI Taxonomy" id="218851"/>
    <lineage>
        <taxon>Eukaryota</taxon>
        <taxon>Viridiplantae</taxon>
        <taxon>Streptophyta</taxon>
        <taxon>Embryophyta</taxon>
        <taxon>Tracheophyta</taxon>
        <taxon>Spermatophyta</taxon>
        <taxon>Magnoliopsida</taxon>
        <taxon>Ranunculales</taxon>
        <taxon>Ranunculaceae</taxon>
        <taxon>Thalictroideae</taxon>
        <taxon>Aquilegia</taxon>
    </lineage>
</organism>
<keyword evidence="3" id="KW-0862">Zinc</keyword>
<evidence type="ECO:0000313" key="6">
    <source>
        <dbReference type="EMBL" id="PIA36399.1"/>
    </source>
</evidence>
<keyword evidence="2 4" id="KW-0863">Zinc-finger</keyword>
<dbReference type="InParanoid" id="A0A2G5CYQ9"/>
<gene>
    <name evidence="6" type="ORF">AQUCO_03400350v1</name>
</gene>
<dbReference type="Proteomes" id="UP000230069">
    <property type="component" value="Unassembled WGS sequence"/>
</dbReference>
<dbReference type="PROSITE" id="PS51999">
    <property type="entry name" value="ZF_GRF"/>
    <property type="match status" value="1"/>
</dbReference>
<protein>
    <recommendedName>
        <fullName evidence="5">GRF-type domain-containing protein</fullName>
    </recommendedName>
</protein>
<dbReference type="EMBL" id="KZ305051">
    <property type="protein sequence ID" value="PIA36399.1"/>
    <property type="molecule type" value="Genomic_DNA"/>
</dbReference>
<evidence type="ECO:0000313" key="7">
    <source>
        <dbReference type="Proteomes" id="UP000230069"/>
    </source>
</evidence>
<evidence type="ECO:0000256" key="1">
    <source>
        <dbReference type="ARBA" id="ARBA00022723"/>
    </source>
</evidence>
<evidence type="ECO:0000256" key="3">
    <source>
        <dbReference type="ARBA" id="ARBA00022833"/>
    </source>
</evidence>
<feature type="domain" description="GRF-type" evidence="5">
    <location>
        <begin position="33"/>
        <end position="75"/>
    </location>
</feature>
<proteinExistence type="predicted"/>
<dbReference type="AlphaFoldDB" id="A0A2G5CYQ9"/>
<sequence length="96" mass="10976">MEGSSSSSTKGGCFICSQHDHWMKDCKFKNYNCVKGNQQHKMKFGTNTTNLNKGRKFLSCFGQNGCNGFKWLDELVAKELQQNATKKEEEEEEEGR</sequence>
<dbReference type="GO" id="GO:0008270">
    <property type="term" value="F:zinc ion binding"/>
    <property type="evidence" value="ECO:0007669"/>
    <property type="project" value="UniProtKB-KW"/>
</dbReference>
<evidence type="ECO:0000259" key="5">
    <source>
        <dbReference type="PROSITE" id="PS51999"/>
    </source>
</evidence>
<keyword evidence="1" id="KW-0479">Metal-binding</keyword>